<dbReference type="PANTHER" id="PTHR43214:SF43">
    <property type="entry name" value="TWO-COMPONENT RESPONSE REGULATOR"/>
    <property type="match status" value="1"/>
</dbReference>
<protein>
    <submittedName>
        <fullName evidence="6">Response regulator receiver protein</fullName>
    </submittedName>
</protein>
<proteinExistence type="predicted"/>
<evidence type="ECO:0000259" key="4">
    <source>
        <dbReference type="PROSITE" id="PS50043"/>
    </source>
</evidence>
<dbReference type="Gene3D" id="3.40.50.2300">
    <property type="match status" value="1"/>
</dbReference>
<keyword evidence="2" id="KW-0238">DNA-binding</keyword>
<dbReference type="InterPro" id="IPR016032">
    <property type="entry name" value="Sig_transdc_resp-reg_C-effctor"/>
</dbReference>
<keyword evidence="7" id="KW-1185">Reference proteome</keyword>
<dbReference type="SUPFAM" id="SSF52172">
    <property type="entry name" value="CheY-like"/>
    <property type="match status" value="1"/>
</dbReference>
<dbReference type="InterPro" id="IPR000792">
    <property type="entry name" value="Tscrpt_reg_LuxR_C"/>
</dbReference>
<dbReference type="OrthoDB" id="9797341at2"/>
<dbReference type="EMBL" id="JNFF01000017">
    <property type="protein sequence ID" value="KEQ31387.1"/>
    <property type="molecule type" value="Genomic_DNA"/>
</dbReference>
<dbReference type="GO" id="GO:0006355">
    <property type="term" value="P:regulation of DNA-templated transcription"/>
    <property type="evidence" value="ECO:0007669"/>
    <property type="project" value="InterPro"/>
</dbReference>
<dbReference type="Pfam" id="PF00072">
    <property type="entry name" value="Response_reg"/>
    <property type="match status" value="1"/>
</dbReference>
<evidence type="ECO:0000256" key="2">
    <source>
        <dbReference type="ARBA" id="ARBA00023125"/>
    </source>
</evidence>
<dbReference type="SUPFAM" id="SSF46894">
    <property type="entry name" value="C-terminal effector domain of the bipartite response regulators"/>
    <property type="match status" value="1"/>
</dbReference>
<dbReference type="PANTHER" id="PTHR43214">
    <property type="entry name" value="TWO-COMPONENT RESPONSE REGULATOR"/>
    <property type="match status" value="1"/>
</dbReference>
<feature type="domain" description="HTH luxR-type" evidence="4">
    <location>
        <begin position="145"/>
        <end position="210"/>
    </location>
</feature>
<dbReference type="InterPro" id="IPR058245">
    <property type="entry name" value="NreC/VraR/RcsB-like_REC"/>
</dbReference>
<dbReference type="PRINTS" id="PR00038">
    <property type="entry name" value="HTHLUXR"/>
</dbReference>
<dbReference type="GO" id="GO:0003677">
    <property type="term" value="F:DNA binding"/>
    <property type="evidence" value="ECO:0007669"/>
    <property type="project" value="UniProtKB-KW"/>
</dbReference>
<evidence type="ECO:0000256" key="1">
    <source>
        <dbReference type="ARBA" id="ARBA00022553"/>
    </source>
</evidence>
<dbReference type="AlphaFoldDB" id="A0A081PL14"/>
<dbReference type="Proteomes" id="UP000028007">
    <property type="component" value="Unassembled WGS sequence"/>
</dbReference>
<accession>A0A081PL14</accession>
<dbReference type="CDD" id="cd17535">
    <property type="entry name" value="REC_NarL-like"/>
    <property type="match status" value="1"/>
</dbReference>
<keyword evidence="1 3" id="KW-0597">Phosphoprotein</keyword>
<evidence type="ECO:0000259" key="5">
    <source>
        <dbReference type="PROSITE" id="PS50110"/>
    </source>
</evidence>
<dbReference type="PROSITE" id="PS50043">
    <property type="entry name" value="HTH_LUXR_2"/>
    <property type="match status" value="1"/>
</dbReference>
<evidence type="ECO:0000313" key="6">
    <source>
        <dbReference type="EMBL" id="KEQ31387.1"/>
    </source>
</evidence>
<sequence>MLQVVLAEDHNIVRDGIKMLLEMDKNINIAAEAENGAQVMEFVRTGAPVDVILADINMPQMDGLTLLKEIKLFDPRIAVIMLSMHDNDKYVTQAFSAGSSGYLLKNVGADELIFSLKYVGAGGKYICSELAMRQLDMMFKQGSHNSTLAIDFSLREIEVLHLIAEGQTNQEMAEKLFISKRTVEGHRQNLIEKTGSRNTAALIRYAVLNGIIQ</sequence>
<dbReference type="eggNOG" id="COG2197">
    <property type="taxonomic scope" value="Bacteria"/>
</dbReference>
<feature type="domain" description="Response regulatory" evidence="5">
    <location>
        <begin position="3"/>
        <end position="120"/>
    </location>
</feature>
<feature type="modified residue" description="4-aspartylphosphate" evidence="3">
    <location>
        <position position="55"/>
    </location>
</feature>
<dbReference type="SMART" id="SM00421">
    <property type="entry name" value="HTH_LUXR"/>
    <property type="match status" value="1"/>
</dbReference>
<dbReference type="InterPro" id="IPR039420">
    <property type="entry name" value="WalR-like"/>
</dbReference>
<dbReference type="GO" id="GO:0000160">
    <property type="term" value="P:phosphorelay signal transduction system"/>
    <property type="evidence" value="ECO:0007669"/>
    <property type="project" value="InterPro"/>
</dbReference>
<organism evidence="6 7">
    <name type="scientific">Pedobacter antarcticus 4BY</name>
    <dbReference type="NCBI Taxonomy" id="1358423"/>
    <lineage>
        <taxon>Bacteria</taxon>
        <taxon>Pseudomonadati</taxon>
        <taxon>Bacteroidota</taxon>
        <taxon>Sphingobacteriia</taxon>
        <taxon>Sphingobacteriales</taxon>
        <taxon>Sphingobacteriaceae</taxon>
        <taxon>Pedobacter</taxon>
    </lineage>
</organism>
<dbReference type="RefSeq" id="WP_037438182.1">
    <property type="nucleotide sequence ID" value="NZ_JNFF01000017.1"/>
</dbReference>
<dbReference type="PROSITE" id="PS50110">
    <property type="entry name" value="RESPONSE_REGULATORY"/>
    <property type="match status" value="1"/>
</dbReference>
<dbReference type="CDD" id="cd06170">
    <property type="entry name" value="LuxR_C_like"/>
    <property type="match status" value="1"/>
</dbReference>
<dbReference type="InterPro" id="IPR001789">
    <property type="entry name" value="Sig_transdc_resp-reg_receiver"/>
</dbReference>
<dbReference type="InterPro" id="IPR011006">
    <property type="entry name" value="CheY-like_superfamily"/>
</dbReference>
<reference evidence="6 7" key="1">
    <citation type="journal article" date="1992" name="Int. J. Syst. Bacteriol.">
        <title>Sphingobacterium antarcticus sp. nov. a Psychrotrophic Bacterium from the Soils of Schirmacher Oasis, Antarctica.</title>
        <authorList>
            <person name="Shivaji S."/>
            <person name="Ray M.K."/>
            <person name="Rao N.S."/>
            <person name="Saiserr L."/>
            <person name="Jagannadham M.V."/>
            <person name="Kumar G.S."/>
            <person name="Reddy G."/>
            <person name="Bhargava P.M."/>
        </authorList>
    </citation>
    <scope>NUCLEOTIDE SEQUENCE [LARGE SCALE GENOMIC DNA]</scope>
    <source>
        <strain evidence="6 7">4BY</strain>
    </source>
</reference>
<name>A0A081PL14_9SPHI</name>
<evidence type="ECO:0000313" key="7">
    <source>
        <dbReference type="Proteomes" id="UP000028007"/>
    </source>
</evidence>
<gene>
    <name evidence="6" type="ORF">N180_07835</name>
</gene>
<comment type="caution">
    <text evidence="6">The sequence shown here is derived from an EMBL/GenBank/DDBJ whole genome shotgun (WGS) entry which is preliminary data.</text>
</comment>
<dbReference type="Pfam" id="PF00196">
    <property type="entry name" value="GerE"/>
    <property type="match status" value="1"/>
</dbReference>
<evidence type="ECO:0000256" key="3">
    <source>
        <dbReference type="PROSITE-ProRule" id="PRU00169"/>
    </source>
</evidence>
<dbReference type="SMART" id="SM00448">
    <property type="entry name" value="REC"/>
    <property type="match status" value="1"/>
</dbReference>